<evidence type="ECO:0000256" key="8">
    <source>
        <dbReference type="ARBA" id="ARBA00022643"/>
    </source>
</evidence>
<evidence type="ECO:0000256" key="1">
    <source>
        <dbReference type="ARBA" id="ARBA00001917"/>
    </source>
</evidence>
<dbReference type="InterPro" id="IPR011576">
    <property type="entry name" value="Pyridox_Oxase_N"/>
</dbReference>
<keyword evidence="13" id="KW-1185">Reference proteome</keyword>
<keyword evidence="8" id="KW-0288">FMN</keyword>
<dbReference type="Pfam" id="PF01243">
    <property type="entry name" value="PNPOx_N"/>
    <property type="match status" value="1"/>
</dbReference>
<dbReference type="PANTHER" id="PTHR10851">
    <property type="entry name" value="PYRIDOXINE-5-PHOSPHATE OXIDASE"/>
    <property type="match status" value="1"/>
</dbReference>
<dbReference type="NCBIfam" id="NF004231">
    <property type="entry name" value="PRK05679.1"/>
    <property type="match status" value="1"/>
</dbReference>
<dbReference type="Gene3D" id="2.30.110.10">
    <property type="entry name" value="Electron Transport, Fmn-binding Protein, Chain A"/>
    <property type="match status" value="1"/>
</dbReference>
<dbReference type="NCBIfam" id="TIGR00558">
    <property type="entry name" value="pdxH"/>
    <property type="match status" value="1"/>
</dbReference>
<comment type="pathway">
    <text evidence="3">Cofactor metabolism; pyridoxal 5'-phosphate salvage; pyridoxal 5'-phosphate from pyridoxamine 5'-phosphate: step 1/1.</text>
</comment>
<dbReference type="InterPro" id="IPR000659">
    <property type="entry name" value="Pyridox_Oxase"/>
</dbReference>
<comment type="function">
    <text evidence="2">Catalyzes the oxidation of either pyridoxine 5'-phosphate (PNP) or pyridoxamine 5'-phosphate (PMP) into pyridoxal 5'-phosphate (PLP).</text>
</comment>
<organism evidence="12 13">
    <name type="scientific">Oikopleura dioica</name>
    <name type="common">Tunicate</name>
    <dbReference type="NCBI Taxonomy" id="34765"/>
    <lineage>
        <taxon>Eukaryota</taxon>
        <taxon>Metazoa</taxon>
        <taxon>Chordata</taxon>
        <taxon>Tunicata</taxon>
        <taxon>Appendicularia</taxon>
        <taxon>Copelata</taxon>
        <taxon>Oikopleuridae</taxon>
        <taxon>Oikopleura</taxon>
    </lineage>
</organism>
<proteinExistence type="inferred from homology"/>
<sequence length="175" mass="20100">MTIATVDSSGRPSARVVLLKEFSKEKGFVFFTNYEGRKAQEIANNNNVALVFYWADIHKQIRIEGKATKVPLTESEDYFKSRSKASQAGSAASPQSKIVESREWLWKRNEEFLEKDSIPMPNWGGYSVDPDWIEFWQGQSNRLHDRVVFSKRGFEEDSAFIKTLSDGWQKARLAP</sequence>
<dbReference type="InterPro" id="IPR019576">
    <property type="entry name" value="Pyridoxamine_oxidase_dimer_C"/>
</dbReference>
<evidence type="ECO:0000256" key="4">
    <source>
        <dbReference type="ARBA" id="ARBA00005037"/>
    </source>
</evidence>
<evidence type="ECO:0000256" key="7">
    <source>
        <dbReference type="ARBA" id="ARBA00022630"/>
    </source>
</evidence>
<accession>A0ABN7SIB0</accession>
<evidence type="ECO:0000256" key="2">
    <source>
        <dbReference type="ARBA" id="ARBA00003691"/>
    </source>
</evidence>
<dbReference type="Proteomes" id="UP001158576">
    <property type="component" value="Chromosome XSR"/>
</dbReference>
<evidence type="ECO:0000313" key="13">
    <source>
        <dbReference type="Proteomes" id="UP001158576"/>
    </source>
</evidence>
<dbReference type="EMBL" id="OU015569">
    <property type="protein sequence ID" value="CAG5098692.1"/>
    <property type="molecule type" value="Genomic_DNA"/>
</dbReference>
<dbReference type="PANTHER" id="PTHR10851:SF0">
    <property type="entry name" value="PYRIDOXINE-5'-PHOSPHATE OXIDASE"/>
    <property type="match status" value="1"/>
</dbReference>
<evidence type="ECO:0000256" key="3">
    <source>
        <dbReference type="ARBA" id="ARBA00004738"/>
    </source>
</evidence>
<comment type="similarity">
    <text evidence="5">Belongs to the pyridoxamine 5'-phosphate oxidase family.</text>
</comment>
<gene>
    <name evidence="12" type="ORF">OKIOD_LOCUS7450</name>
</gene>
<feature type="domain" description="Pyridoxamine 5'-phosphate oxidase N-terminal" evidence="10">
    <location>
        <begin position="1"/>
        <end position="112"/>
    </location>
</feature>
<evidence type="ECO:0000256" key="5">
    <source>
        <dbReference type="ARBA" id="ARBA00007301"/>
    </source>
</evidence>
<feature type="domain" description="Pyridoxine 5'-phosphate oxidase dimerisation C-terminal" evidence="11">
    <location>
        <begin position="123"/>
        <end position="175"/>
    </location>
</feature>
<evidence type="ECO:0000259" key="11">
    <source>
        <dbReference type="Pfam" id="PF10590"/>
    </source>
</evidence>
<reference evidence="12 13" key="1">
    <citation type="submission" date="2021-04" db="EMBL/GenBank/DDBJ databases">
        <authorList>
            <person name="Bliznina A."/>
        </authorList>
    </citation>
    <scope>NUCLEOTIDE SEQUENCE [LARGE SCALE GENOMIC DNA]</scope>
</reference>
<protein>
    <recommendedName>
        <fullName evidence="6">pyridoxal 5'-phosphate synthase</fullName>
        <ecNumber evidence="6">1.4.3.5</ecNumber>
    </recommendedName>
</protein>
<comment type="cofactor">
    <cofactor evidence="1">
        <name>FMN</name>
        <dbReference type="ChEBI" id="CHEBI:58210"/>
    </cofactor>
</comment>
<dbReference type="PIRSF" id="PIRSF000190">
    <property type="entry name" value="Pyd_amn-ph_oxd"/>
    <property type="match status" value="1"/>
</dbReference>
<comment type="pathway">
    <text evidence="4">Cofactor metabolism; pyridoxal 5'-phosphate salvage; pyridoxal 5'-phosphate from pyridoxine 5'-phosphate: step 1/1.</text>
</comment>
<keyword evidence="9" id="KW-0560">Oxidoreductase</keyword>
<evidence type="ECO:0000313" key="12">
    <source>
        <dbReference type="EMBL" id="CAG5098692.1"/>
    </source>
</evidence>
<dbReference type="Pfam" id="PF10590">
    <property type="entry name" value="PNP_phzG_C"/>
    <property type="match status" value="1"/>
</dbReference>
<evidence type="ECO:0000256" key="6">
    <source>
        <dbReference type="ARBA" id="ARBA00012801"/>
    </source>
</evidence>
<dbReference type="InterPro" id="IPR012349">
    <property type="entry name" value="Split_barrel_FMN-bd"/>
</dbReference>
<dbReference type="EC" id="1.4.3.5" evidence="6"/>
<dbReference type="InterPro" id="IPR019740">
    <property type="entry name" value="Pyridox_Oxase_CS"/>
</dbReference>
<name>A0ABN7SIB0_OIKDI</name>
<dbReference type="SUPFAM" id="SSF50475">
    <property type="entry name" value="FMN-binding split barrel"/>
    <property type="match status" value="1"/>
</dbReference>
<dbReference type="PROSITE" id="PS01064">
    <property type="entry name" value="PYRIDOX_OXIDASE"/>
    <property type="match status" value="1"/>
</dbReference>
<keyword evidence="7" id="KW-0285">Flavoprotein</keyword>
<evidence type="ECO:0000259" key="10">
    <source>
        <dbReference type="Pfam" id="PF01243"/>
    </source>
</evidence>
<evidence type="ECO:0000256" key="9">
    <source>
        <dbReference type="ARBA" id="ARBA00023002"/>
    </source>
</evidence>